<feature type="region of interest" description="Disordered" evidence="2">
    <location>
        <begin position="216"/>
        <end position="282"/>
    </location>
</feature>
<dbReference type="Gene3D" id="3.40.50.20">
    <property type="match status" value="1"/>
</dbReference>
<feature type="domain" description="SAP" evidence="3">
    <location>
        <begin position="291"/>
        <end position="325"/>
    </location>
</feature>
<dbReference type="SMART" id="SM00513">
    <property type="entry name" value="SAP"/>
    <property type="match status" value="2"/>
</dbReference>
<feature type="compositionally biased region" description="Gly residues" evidence="2">
    <location>
        <begin position="430"/>
        <end position="442"/>
    </location>
</feature>
<organism evidence="4 5">
    <name type="scientific">Chlorella vulgaris</name>
    <name type="common">Green alga</name>
    <dbReference type="NCBI Taxonomy" id="3077"/>
    <lineage>
        <taxon>Eukaryota</taxon>
        <taxon>Viridiplantae</taxon>
        <taxon>Chlorophyta</taxon>
        <taxon>core chlorophytes</taxon>
        <taxon>Trebouxiophyceae</taxon>
        <taxon>Chlorellales</taxon>
        <taxon>Chlorellaceae</taxon>
        <taxon>Chlorella clade</taxon>
        <taxon>Chlorella</taxon>
    </lineage>
</organism>
<dbReference type="SUPFAM" id="SSF56059">
    <property type="entry name" value="Glutathione synthetase ATP-binding domain-like"/>
    <property type="match status" value="1"/>
</dbReference>
<dbReference type="Gene3D" id="3.30.1490.20">
    <property type="entry name" value="ATP-grasp fold, A domain"/>
    <property type="match status" value="1"/>
</dbReference>
<dbReference type="Pfam" id="PF02037">
    <property type="entry name" value="SAP"/>
    <property type="match status" value="2"/>
</dbReference>
<feature type="region of interest" description="Disordered" evidence="2">
    <location>
        <begin position="17"/>
        <end position="41"/>
    </location>
</feature>
<reference evidence="4" key="1">
    <citation type="journal article" date="2019" name="Plant J.">
        <title>Chlorella vulgaris genome assembly and annotation reveals the molecular basis for metabolic acclimation to high light conditions.</title>
        <authorList>
            <person name="Cecchin M."/>
            <person name="Marcolungo L."/>
            <person name="Rossato M."/>
            <person name="Girolomoni L."/>
            <person name="Cosentino E."/>
            <person name="Cuine S."/>
            <person name="Li-Beisson Y."/>
            <person name="Delledonne M."/>
            <person name="Ballottari M."/>
        </authorList>
    </citation>
    <scope>NUCLEOTIDE SEQUENCE</scope>
    <source>
        <strain evidence="4">211/11P</strain>
    </source>
</reference>
<protein>
    <recommendedName>
        <fullName evidence="3">SAP domain-containing protein</fullName>
    </recommendedName>
</protein>
<evidence type="ECO:0000313" key="4">
    <source>
        <dbReference type="EMBL" id="KAI3428758.1"/>
    </source>
</evidence>
<accession>A0A9D4YVR1</accession>
<dbReference type="Gene3D" id="3.30.470.20">
    <property type="entry name" value="ATP-grasp fold, B domain"/>
    <property type="match status" value="3"/>
</dbReference>
<feature type="region of interest" description="Disordered" evidence="2">
    <location>
        <begin position="405"/>
        <end position="442"/>
    </location>
</feature>
<evidence type="ECO:0000256" key="2">
    <source>
        <dbReference type="SAM" id="MobiDB-lite"/>
    </source>
</evidence>
<proteinExistence type="predicted"/>
<dbReference type="GO" id="GO:0008716">
    <property type="term" value="F:D-alanine-D-alanine ligase activity"/>
    <property type="evidence" value="ECO:0007669"/>
    <property type="project" value="TreeGrafter"/>
</dbReference>
<dbReference type="PANTHER" id="PTHR23132:SF0">
    <property type="entry name" value="D-ALANINE-D-ALANINE LIGASE FAMILY"/>
    <property type="match status" value="1"/>
</dbReference>
<feature type="compositionally biased region" description="Low complexity" evidence="2">
    <location>
        <begin position="1866"/>
        <end position="1882"/>
    </location>
</feature>
<dbReference type="EMBL" id="SIDB01000009">
    <property type="protein sequence ID" value="KAI3428758.1"/>
    <property type="molecule type" value="Genomic_DNA"/>
</dbReference>
<feature type="region of interest" description="Disordered" evidence="2">
    <location>
        <begin position="1847"/>
        <end position="1882"/>
    </location>
</feature>
<dbReference type="InterPro" id="IPR003034">
    <property type="entry name" value="SAP_dom"/>
</dbReference>
<dbReference type="GO" id="GO:0005524">
    <property type="term" value="F:ATP binding"/>
    <property type="evidence" value="ECO:0007669"/>
    <property type="project" value="InterPro"/>
</dbReference>
<dbReference type="OrthoDB" id="511314at2759"/>
<dbReference type="SUPFAM" id="SSF68906">
    <property type="entry name" value="SAP domain"/>
    <property type="match status" value="1"/>
</dbReference>
<sequence>MFAASWHLAPRPVQLHTRTRCPRLSRTQHAPSRVRRGVQRLAAEPRQLAGSGLDENELRTLLLRLREDDVEYFDLKAMCKERQLGGRDSKDNLRAKLLRRVRQDLGMPVFGPDNVQPADVRPPQSMNSEELRQLFDSRDCMMPASRSQILAMANALLIADGLLTPEQAVWPQSSDGSWASLSAVKLRQACVVRGLPSKGLRNELVKRLEAHDAAAAAAAAAPDDPPAADAPAADPTPAAEAPVEVPAEAVAEEVSSGAGSSSDEEGRELGAVPAPSNTSQLQAAQDMWAGLKRMDVGGLREELQRRGLKSQGTKQVLMAKLTEALEGDVAAALGGEQRLARWAASAVGRMGQAEVAAELAARDVDAAQYQSLEAAAAALQAVMQRDWVAEALQAGQAQQLAQQQAQQQAGGVDDAGGWETAMDAGRDEGSNGGDAGGYGAGGGEQLYGTAPLETVADAAAQQWVWGRPGDPALTVALLVGGHTHLQRDAALAAARLAAQLLQSDRSQGLLPRRQLEAGEGGERSGIAVQAYYIAPDGSSPVPLTWEQLHVASAAELDARLALQEPSDAASAAAVLQTADVVLPLGLPPPAASLLEAGAGKVAGSAADTSAAALASDRLAFTAAAAQLGFATVPALRLQLADFGDAVAAESLSDLAVCQRIQAFAEEQLAGSGCSRLAVRVEVAGSVLGGGLASGPGEVVLSALALMQEHCVSEVIVEAVRPGAHHFTCSVLSGPGGVVALPPTEFSYWDVEDDIAEADWKMQRWLAAQEGVDEEVVAALLELMRQEQLAHPALLGGAGSQSQQLRQSTPPASLTAEATQALRHASVKLFQELGLRDYAQFSGWLLPQQPKAAPASVLEAALEQQQQWQEKEEAQLQQRRGKSFAELEAIDAAARAEAAAAAASAPANDDSAAAAAAAAAAASISSDDREGATDTTAGYAAARSAAEQDVALTSGAAAAGGGAAADYGSYLGFAIDDSVRQTADSVLVEGAQFGRPIPTPTPPPVVTALEDLSEAAPTQLCQLRSGQTVAFALLGVTPDLGSPTSVLCQQAAAVGLSYEALLRHLVSAASLRAGGPPLPPLPQVTAAEAAAAAAAEAARRHEDSEEAGWTAFGATAPFDQAGIRALVEPEFQWDSWLPRQAEEEAAASGGEEGGERAPAFDFVDATSDPSLDPVAILEAEYAAEMAAQAEADALVAPLGYDDIRSGVAWDSPAAQQQQQGGGSGAAPLAKQRVWVLLGGDGARRTESLQAGLHAYLSLRTDPELEVEAFMLEPSRAGLSEVEVRRRLLDKRVMLMQLGLDEDEIKQGHEFSDLSRIRHPPPHELVPRNLGVWHLSGSSLLRAEVEDLQCACEAALATANMSLDTLEQAGGDIRGMQLSVARQELGLAGLVTDGSAWGHAEEEAEDPARLRSAQYMWAEDFVLRAAARGAVVFLALGGQPAAHGPLQRLLEEANVAYTGSTHMAAEVCADKAMLIEQLLDLSSSGISTAPQQKISLPELSAQCRDEESAERLFEQLRTGLGAGPVSLTIKPSQACSGLGAMRATSGADLLMYAQAVEEWAPLIPGSAVGGGADTRMPVPPPSQFVVEPYILTEPVRVVRDVDGSLIPPASLVFPDACPADPLAHALHWPAASSSEWLAVSAVLLGAVGRMRCLGPSVRVMQLQEAPSHAVQGSTAATLLRAQLLALADEAAAAEAQEEEEEAAELRETAKEAAEAAAARPDEPLRMLAGAFHLTPPPATIASEQAVANARTRFEMVADRLGLSGAAEVSGYMQVETGEVVVSDISTTPDLSPGALIFRQAAAAEVPLSPAEVLQELIRVGMTQSLDDLSDLQALGYPELEEEAADFNFPQESGFAPYPSNSYDDVAEDGGAQYGGQYDAAQQQW</sequence>
<feature type="compositionally biased region" description="Low complexity" evidence="2">
    <location>
        <begin position="216"/>
        <end position="261"/>
    </location>
</feature>
<reference evidence="4" key="2">
    <citation type="submission" date="2020-11" db="EMBL/GenBank/DDBJ databases">
        <authorList>
            <person name="Cecchin M."/>
            <person name="Marcolungo L."/>
            <person name="Rossato M."/>
            <person name="Girolomoni L."/>
            <person name="Cosentino E."/>
            <person name="Cuine S."/>
            <person name="Li-Beisson Y."/>
            <person name="Delledonne M."/>
            <person name="Ballottari M."/>
        </authorList>
    </citation>
    <scope>NUCLEOTIDE SEQUENCE</scope>
    <source>
        <strain evidence="4">211/11P</strain>
        <tissue evidence="4">Whole cell</tissue>
    </source>
</reference>
<dbReference type="Gene3D" id="1.10.720.30">
    <property type="entry name" value="SAP domain"/>
    <property type="match status" value="2"/>
</dbReference>
<dbReference type="PANTHER" id="PTHR23132">
    <property type="entry name" value="D-ALANINE--D-ALANINE LIGASE"/>
    <property type="match status" value="1"/>
</dbReference>
<comment type="caution">
    <text evidence="4">The sequence shown here is derived from an EMBL/GenBank/DDBJ whole genome shotgun (WGS) entry which is preliminary data.</text>
</comment>
<name>A0A9D4YVR1_CHLVU</name>
<feature type="domain" description="SAP" evidence="3">
    <location>
        <begin position="178"/>
        <end position="212"/>
    </location>
</feature>
<evidence type="ECO:0000256" key="1">
    <source>
        <dbReference type="SAM" id="Coils"/>
    </source>
</evidence>
<dbReference type="Proteomes" id="UP001055712">
    <property type="component" value="Unassembled WGS sequence"/>
</dbReference>
<keyword evidence="1" id="KW-0175">Coiled coil</keyword>
<evidence type="ECO:0000313" key="5">
    <source>
        <dbReference type="Proteomes" id="UP001055712"/>
    </source>
</evidence>
<dbReference type="InterPro" id="IPR036361">
    <property type="entry name" value="SAP_dom_sf"/>
</dbReference>
<evidence type="ECO:0000259" key="3">
    <source>
        <dbReference type="PROSITE" id="PS50800"/>
    </source>
</evidence>
<dbReference type="PROSITE" id="PS50800">
    <property type="entry name" value="SAP"/>
    <property type="match status" value="2"/>
</dbReference>
<feature type="coiled-coil region" evidence="1">
    <location>
        <begin position="1674"/>
        <end position="1713"/>
    </location>
</feature>
<dbReference type="InterPro" id="IPR013815">
    <property type="entry name" value="ATP_grasp_subdomain_1"/>
</dbReference>
<gene>
    <name evidence="4" type="ORF">D9Q98_007580</name>
</gene>
<keyword evidence="5" id="KW-1185">Reference proteome</keyword>